<dbReference type="EMBL" id="LR877146">
    <property type="protein sequence ID" value="CAD2213607.1"/>
    <property type="molecule type" value="Genomic_DNA"/>
</dbReference>
<name>A0A7G2C4E2_9TRYP</name>
<organism evidence="2 3">
    <name type="scientific">Angomonas deanei</name>
    <dbReference type="NCBI Taxonomy" id="59799"/>
    <lineage>
        <taxon>Eukaryota</taxon>
        <taxon>Discoba</taxon>
        <taxon>Euglenozoa</taxon>
        <taxon>Kinetoplastea</taxon>
        <taxon>Metakinetoplastina</taxon>
        <taxon>Trypanosomatida</taxon>
        <taxon>Trypanosomatidae</taxon>
        <taxon>Strigomonadinae</taxon>
        <taxon>Angomonas</taxon>
    </lineage>
</organism>
<evidence type="ECO:0000256" key="1">
    <source>
        <dbReference type="SAM" id="MobiDB-lite"/>
    </source>
</evidence>
<gene>
    <name evidence="2" type="ORF">ADEAN_000105000</name>
</gene>
<accession>A0A7G2C4E2</accession>
<evidence type="ECO:0000313" key="2">
    <source>
        <dbReference type="EMBL" id="CAD2213607.1"/>
    </source>
</evidence>
<dbReference type="VEuPathDB" id="TriTrypDB:ADEAN_000105000"/>
<sequence>MGSSPSAQDIQNERESSAVFGSATLSERQPSATEAATIDAAAHLNQSETPSGAPLSWRKRPYTTGPFPHRAASNMNSIASYNSDGSYSCLVNVLEIEVSPHHSRQGGIPNANGNSGSFDVFVIHSCDVSSFSLPSLLTDACNVQDSYNVRRTATAAKVGNTATATDGPSQQRNTKLRPRQVSFVDNERRM</sequence>
<evidence type="ECO:0000313" key="3">
    <source>
        <dbReference type="Proteomes" id="UP000515908"/>
    </source>
</evidence>
<reference evidence="2 3" key="1">
    <citation type="submission" date="2020-08" db="EMBL/GenBank/DDBJ databases">
        <authorList>
            <person name="Newling K."/>
            <person name="Davey J."/>
            <person name="Forrester S."/>
        </authorList>
    </citation>
    <scope>NUCLEOTIDE SEQUENCE [LARGE SCALE GENOMIC DNA]</scope>
    <source>
        <strain evidence="3">Crithidia deanei Carvalho (ATCC PRA-265)</strain>
    </source>
</reference>
<feature type="compositionally biased region" description="Polar residues" evidence="1">
    <location>
        <begin position="1"/>
        <end position="10"/>
    </location>
</feature>
<keyword evidence="3" id="KW-1185">Reference proteome</keyword>
<feature type="region of interest" description="Disordered" evidence="1">
    <location>
        <begin position="1"/>
        <end position="61"/>
    </location>
</feature>
<proteinExistence type="predicted"/>
<dbReference type="AlphaFoldDB" id="A0A7G2C4E2"/>
<protein>
    <submittedName>
        <fullName evidence="2">Uncharacterized protein</fullName>
    </submittedName>
</protein>
<dbReference type="Proteomes" id="UP000515908">
    <property type="component" value="Chromosome 02"/>
</dbReference>
<feature type="compositionally biased region" description="Low complexity" evidence="1">
    <location>
        <begin position="32"/>
        <end position="42"/>
    </location>
</feature>